<sequence length="72" mass="8079">MYILKASVMLLPIYTAIETAWKNRTIQGVCMKQQIAKLTDEQEKKIKKMESELGCVLVAYQAQNPSGGGEMK</sequence>
<evidence type="ECO:0000313" key="1">
    <source>
        <dbReference type="EMBL" id="NYB73321.1"/>
    </source>
</evidence>
<dbReference type="Proteomes" id="UP000611629">
    <property type="component" value="Unassembled WGS sequence"/>
</dbReference>
<dbReference type="EMBL" id="JACBNQ010000002">
    <property type="protein sequence ID" value="NYB73321.1"/>
    <property type="molecule type" value="Genomic_DNA"/>
</dbReference>
<keyword evidence="2" id="KW-1185">Reference proteome</keyword>
<organism evidence="1 2">
    <name type="scientific">Sedimentibacter hydroxybenzoicus DSM 7310</name>
    <dbReference type="NCBI Taxonomy" id="1123245"/>
    <lineage>
        <taxon>Bacteria</taxon>
        <taxon>Bacillati</taxon>
        <taxon>Bacillota</taxon>
        <taxon>Tissierellia</taxon>
        <taxon>Sedimentibacter</taxon>
    </lineage>
</organism>
<accession>A0A974BI37</accession>
<name>A0A974BI37_SEDHY</name>
<dbReference type="AlphaFoldDB" id="A0A974BI37"/>
<gene>
    <name evidence="1" type="ORF">HZF24_04115</name>
</gene>
<comment type="caution">
    <text evidence="1">The sequence shown here is derived from an EMBL/GenBank/DDBJ whole genome shotgun (WGS) entry which is preliminary data.</text>
</comment>
<dbReference type="RefSeq" id="WP_179237001.1">
    <property type="nucleotide sequence ID" value="NZ_JACBNQ010000002.1"/>
</dbReference>
<protein>
    <submittedName>
        <fullName evidence="1">Uncharacterized protein</fullName>
    </submittedName>
</protein>
<proteinExistence type="predicted"/>
<reference evidence="1" key="1">
    <citation type="submission" date="2020-07" db="EMBL/GenBank/DDBJ databases">
        <title>Genomic analysis of a strain of Sedimentibacter Hydroxybenzoicus DSM7310.</title>
        <authorList>
            <person name="Ma S."/>
        </authorList>
    </citation>
    <scope>NUCLEOTIDE SEQUENCE</scope>
    <source>
        <strain evidence="1">DSM 7310</strain>
    </source>
</reference>
<evidence type="ECO:0000313" key="2">
    <source>
        <dbReference type="Proteomes" id="UP000611629"/>
    </source>
</evidence>